<dbReference type="KEGG" id="shi:Shel_15840"/>
<proteinExistence type="predicted"/>
<keyword evidence="2" id="KW-1185">Reference proteome</keyword>
<sequence>MAGDAMAALFIGARELALLGAAECQVFAECCRWCALRDPSRGVCGCPGFRLPGNGAISCAGMVEGGAAEAGPRKEAMRG</sequence>
<protein>
    <submittedName>
        <fullName evidence="1">Uncharacterized protein</fullName>
    </submittedName>
</protein>
<name>C7N6R8_SLAHD</name>
<evidence type="ECO:0000313" key="2">
    <source>
        <dbReference type="Proteomes" id="UP000002026"/>
    </source>
</evidence>
<dbReference type="RefSeq" id="WP_012798705.1">
    <property type="nucleotide sequence ID" value="NC_013165.1"/>
</dbReference>
<dbReference type="HOGENOM" id="CLU_2604192_0_0_11"/>
<reference evidence="1 2" key="1">
    <citation type="journal article" date="2009" name="Stand. Genomic Sci.">
        <title>Complete genome sequence of Slackia heliotrinireducens type strain (RHS 1).</title>
        <authorList>
            <person name="Pukall R."/>
            <person name="Lapidus A."/>
            <person name="Nolan M."/>
            <person name="Copeland A."/>
            <person name="Glavina Del Rio T."/>
            <person name="Lucas S."/>
            <person name="Chen F."/>
            <person name="Tice H."/>
            <person name="Cheng J.F."/>
            <person name="Chertkov O."/>
            <person name="Bruce D."/>
            <person name="Goodwin L."/>
            <person name="Kuske C."/>
            <person name="Brettin T."/>
            <person name="Detter J.C."/>
            <person name="Han C."/>
            <person name="Pitluck S."/>
            <person name="Pati A."/>
            <person name="Mavrommatis K."/>
            <person name="Ivanova N."/>
            <person name="Ovchinnikova G."/>
            <person name="Chen A."/>
            <person name="Palaniappan K."/>
            <person name="Schneider S."/>
            <person name="Rohde M."/>
            <person name="Chain P."/>
            <person name="D'haeseleer P."/>
            <person name="Goker M."/>
            <person name="Bristow J."/>
            <person name="Eisen J.A."/>
            <person name="Markowitz V."/>
            <person name="Kyrpides N.C."/>
            <person name="Klenk H.P."/>
            <person name="Hugenholtz P."/>
        </authorList>
    </citation>
    <scope>NUCLEOTIDE SEQUENCE [LARGE SCALE GENOMIC DNA]</scope>
    <source>
        <strain evidence="2">ATCC 29202 / DSM 20476 / NCTC 11029 / RHS 1</strain>
    </source>
</reference>
<dbReference type="EMBL" id="CP001684">
    <property type="protein sequence ID" value="ACV22603.1"/>
    <property type="molecule type" value="Genomic_DNA"/>
</dbReference>
<organism evidence="1 2">
    <name type="scientific">Slackia heliotrinireducens (strain ATCC 29202 / DSM 20476 / NCTC 11029 / RHS 1)</name>
    <name type="common">Peptococcus heliotrinreducens</name>
    <dbReference type="NCBI Taxonomy" id="471855"/>
    <lineage>
        <taxon>Bacteria</taxon>
        <taxon>Bacillati</taxon>
        <taxon>Actinomycetota</taxon>
        <taxon>Coriobacteriia</taxon>
        <taxon>Eggerthellales</taxon>
        <taxon>Eggerthellaceae</taxon>
        <taxon>Slackia</taxon>
    </lineage>
</organism>
<dbReference type="AlphaFoldDB" id="C7N6R8"/>
<evidence type="ECO:0000313" key="1">
    <source>
        <dbReference type="EMBL" id="ACV22603.1"/>
    </source>
</evidence>
<gene>
    <name evidence="1" type="ordered locus">Shel_15840</name>
</gene>
<accession>C7N6R8</accession>
<dbReference type="STRING" id="471855.Shel_15840"/>
<dbReference type="Proteomes" id="UP000002026">
    <property type="component" value="Chromosome"/>
</dbReference>